<organism evidence="2 3">
    <name type="scientific">Emericella nidulans (strain FGSC A4 / ATCC 38163 / CBS 112.46 / NRRL 194 / M139)</name>
    <name type="common">Aspergillus nidulans</name>
    <dbReference type="NCBI Taxonomy" id="227321"/>
    <lineage>
        <taxon>Eukaryota</taxon>
        <taxon>Fungi</taxon>
        <taxon>Dikarya</taxon>
        <taxon>Ascomycota</taxon>
        <taxon>Pezizomycotina</taxon>
        <taxon>Eurotiomycetes</taxon>
        <taxon>Eurotiomycetidae</taxon>
        <taxon>Eurotiales</taxon>
        <taxon>Aspergillaceae</taxon>
        <taxon>Aspergillus</taxon>
        <taxon>Aspergillus subgen. Nidulantes</taxon>
    </lineage>
</organism>
<feature type="compositionally biased region" description="Basic and acidic residues" evidence="1">
    <location>
        <begin position="31"/>
        <end position="40"/>
    </location>
</feature>
<dbReference type="AlphaFoldDB" id="Q5AYR5"/>
<evidence type="ECO:0000256" key="1">
    <source>
        <dbReference type="SAM" id="MobiDB-lite"/>
    </source>
</evidence>
<name>Q5AYR5_EMENI</name>
<proteinExistence type="predicted"/>
<dbReference type="eggNOG" id="ENOG502S0NF">
    <property type="taxonomic scope" value="Eukaryota"/>
</dbReference>
<dbReference type="InParanoid" id="Q5AYR5"/>
<dbReference type="OrthoDB" id="5552418at2759"/>
<keyword evidence="3" id="KW-1185">Reference proteome</keyword>
<dbReference type="OMA" id="NHAWLAL"/>
<reference evidence="3" key="2">
    <citation type="journal article" date="2009" name="Fungal Genet. Biol.">
        <title>The 2008 update of the Aspergillus nidulans genome annotation: a community effort.</title>
        <authorList>
            <person name="Wortman J.R."/>
            <person name="Gilsenan J.M."/>
            <person name="Joardar V."/>
            <person name="Deegan J."/>
            <person name="Clutterbuck J."/>
            <person name="Andersen M.R."/>
            <person name="Archer D."/>
            <person name="Bencina M."/>
            <person name="Braus G."/>
            <person name="Coutinho P."/>
            <person name="von Dohren H."/>
            <person name="Doonan J."/>
            <person name="Driessen A.J."/>
            <person name="Durek P."/>
            <person name="Espeso E."/>
            <person name="Fekete E."/>
            <person name="Flipphi M."/>
            <person name="Estrada C.G."/>
            <person name="Geysens S."/>
            <person name="Goldman G."/>
            <person name="de Groot P.W."/>
            <person name="Hansen K."/>
            <person name="Harris S.D."/>
            <person name="Heinekamp T."/>
            <person name="Helmstaedt K."/>
            <person name="Henrissat B."/>
            <person name="Hofmann G."/>
            <person name="Homan T."/>
            <person name="Horio T."/>
            <person name="Horiuchi H."/>
            <person name="James S."/>
            <person name="Jones M."/>
            <person name="Karaffa L."/>
            <person name="Karanyi Z."/>
            <person name="Kato M."/>
            <person name="Keller N."/>
            <person name="Kelly D.E."/>
            <person name="Kiel J.A."/>
            <person name="Kim J.M."/>
            <person name="van der Klei I.J."/>
            <person name="Klis F.M."/>
            <person name="Kovalchuk A."/>
            <person name="Krasevec N."/>
            <person name="Kubicek C.P."/>
            <person name="Liu B."/>
            <person name="Maccabe A."/>
            <person name="Meyer V."/>
            <person name="Mirabito P."/>
            <person name="Miskei M."/>
            <person name="Mos M."/>
            <person name="Mullins J."/>
            <person name="Nelson D.R."/>
            <person name="Nielsen J."/>
            <person name="Oakley B.R."/>
            <person name="Osmani S.A."/>
            <person name="Pakula T."/>
            <person name="Paszewski A."/>
            <person name="Paulsen I."/>
            <person name="Pilsyk S."/>
            <person name="Pocsi I."/>
            <person name="Punt P.J."/>
            <person name="Ram A.F."/>
            <person name="Ren Q."/>
            <person name="Robellet X."/>
            <person name="Robson G."/>
            <person name="Seiboth B."/>
            <person name="van Solingen P."/>
            <person name="Specht T."/>
            <person name="Sun J."/>
            <person name="Taheri-Talesh N."/>
            <person name="Takeshita N."/>
            <person name="Ussery D."/>
            <person name="vanKuyk P.A."/>
            <person name="Visser H."/>
            <person name="van de Vondervoort P.J."/>
            <person name="de Vries R.P."/>
            <person name="Walton J."/>
            <person name="Xiang X."/>
            <person name="Xiong Y."/>
            <person name="Zeng A.P."/>
            <person name="Brandt B.W."/>
            <person name="Cornell M.J."/>
            <person name="van den Hondel C.A."/>
            <person name="Visser J."/>
            <person name="Oliver S.G."/>
            <person name="Turner G."/>
        </authorList>
    </citation>
    <scope>GENOME REANNOTATION</scope>
    <source>
        <strain evidence="3">FGSC A4 / ATCC 38163 / CBS 112.46 / NRRL 194 / M139</strain>
    </source>
</reference>
<sequence length="354" mass="39262">MDGDLRRMKQDEQQGQYASQPGVSRRSASRSTDRTAERIRQAAFNPTRGDPSQAAGRPRMPAYMDYGYTDSTFQGGALQEDELQPYPPTLRDHQQRQQPFPSYESELVYNLGQQGPTQTPYEVVPQFSSRHSASLDSLSGQFPVPQYFAPNEPSGTGLPSHYLPPGLSLSAYNQPGPIGRSSATQPFPATMADMTPVGAAGQQQALSQSQPQALPEPPPSAEPLRQFQRALRVTVDHTRAGQLVEASQSLLDISEWLVATARELGILRDDQMLHSDRLKLWNDFNICWLAICQRQKDMTQDLLQTGRQAPRTSLLDVEMLDSMGKQLIHFCDQLEQHGLVDYQMGCSAASEVLG</sequence>
<dbReference type="STRING" id="227321.Q5AYR5"/>
<feature type="region of interest" description="Disordered" evidence="1">
    <location>
        <begin position="198"/>
        <end position="222"/>
    </location>
</feature>
<protein>
    <submittedName>
        <fullName evidence="2">Uncharacterized protein</fullName>
    </submittedName>
</protein>
<dbReference type="RefSeq" id="XP_664169.1">
    <property type="nucleotide sequence ID" value="XM_659077.1"/>
</dbReference>
<accession>C8V0U8</accession>
<dbReference type="EMBL" id="BN001301">
    <property type="protein sequence ID" value="CBF70996.1"/>
    <property type="molecule type" value="Genomic_DNA"/>
</dbReference>
<feature type="region of interest" description="Disordered" evidence="1">
    <location>
        <begin position="1"/>
        <end position="98"/>
    </location>
</feature>
<dbReference type="GeneID" id="2870685"/>
<evidence type="ECO:0000313" key="2">
    <source>
        <dbReference type="EMBL" id="CBF70996.1"/>
    </source>
</evidence>
<dbReference type="Proteomes" id="UP000000560">
    <property type="component" value="Chromosome I"/>
</dbReference>
<feature type="compositionally biased region" description="Basic and acidic residues" evidence="1">
    <location>
        <begin position="1"/>
        <end position="12"/>
    </location>
</feature>
<feature type="compositionally biased region" description="Polar residues" evidence="1">
    <location>
        <begin position="13"/>
        <end position="22"/>
    </location>
</feature>
<feature type="compositionally biased region" description="Low complexity" evidence="1">
    <location>
        <begin position="198"/>
        <end position="213"/>
    </location>
</feature>
<reference evidence="3" key="1">
    <citation type="journal article" date="2005" name="Nature">
        <title>Sequencing of Aspergillus nidulans and comparative analysis with A. fumigatus and A. oryzae.</title>
        <authorList>
            <person name="Galagan J.E."/>
            <person name="Calvo S.E."/>
            <person name="Cuomo C."/>
            <person name="Ma L.J."/>
            <person name="Wortman J.R."/>
            <person name="Batzoglou S."/>
            <person name="Lee S.I."/>
            <person name="Basturkmen M."/>
            <person name="Spevak C.C."/>
            <person name="Clutterbuck J."/>
            <person name="Kapitonov V."/>
            <person name="Jurka J."/>
            <person name="Scazzocchio C."/>
            <person name="Farman M."/>
            <person name="Butler J."/>
            <person name="Purcell S."/>
            <person name="Harris S."/>
            <person name="Braus G.H."/>
            <person name="Draht O."/>
            <person name="Busch S."/>
            <person name="D'Enfert C."/>
            <person name="Bouchier C."/>
            <person name="Goldman G.H."/>
            <person name="Bell-Pedersen D."/>
            <person name="Griffiths-Jones S."/>
            <person name="Doonan J.H."/>
            <person name="Yu J."/>
            <person name="Vienken K."/>
            <person name="Pain A."/>
            <person name="Freitag M."/>
            <person name="Selker E.U."/>
            <person name="Archer D.B."/>
            <person name="Penalva M.A."/>
            <person name="Oakley B.R."/>
            <person name="Momany M."/>
            <person name="Tanaka T."/>
            <person name="Kumagai T."/>
            <person name="Asai K."/>
            <person name="Machida M."/>
            <person name="Nierman W.C."/>
            <person name="Denning D.W."/>
            <person name="Caddick M."/>
            <person name="Hynes M."/>
            <person name="Paoletti M."/>
            <person name="Fischer R."/>
            <person name="Miller B."/>
            <person name="Dyer P."/>
            <person name="Sachs M.S."/>
            <person name="Osmani S.A."/>
            <person name="Birren B.W."/>
        </authorList>
    </citation>
    <scope>NUCLEOTIDE SEQUENCE [LARGE SCALE GENOMIC DNA]</scope>
    <source>
        <strain evidence="3">FGSC A4 / ATCC 38163 / CBS 112.46 / NRRL 194 / M139</strain>
    </source>
</reference>
<dbReference type="HOGENOM" id="CLU_033551_0_0_1"/>
<accession>Q5AYR5</accession>
<gene>
    <name evidence="2" type="ORF">ANIA_06565</name>
</gene>
<evidence type="ECO:0000313" key="3">
    <source>
        <dbReference type="Proteomes" id="UP000000560"/>
    </source>
</evidence>
<dbReference type="KEGG" id="ani:ANIA_06565"/>